<accession>W2IUB2</accession>
<dbReference type="EMBL" id="KI673527">
    <property type="protein sequence ID" value="ETL37711.1"/>
    <property type="molecule type" value="Genomic_DNA"/>
</dbReference>
<protein>
    <submittedName>
        <fullName evidence="2">Uncharacterized protein</fullName>
    </submittedName>
</protein>
<dbReference type="AlphaFoldDB" id="W2IUB2"/>
<gene>
    <name evidence="1" type="ORF">L915_10751</name>
    <name evidence="2" type="ORF">L916_10644</name>
</gene>
<sequence>MIHGGWMVCPEAAQMAQVNGGGGSVHRASWAGV</sequence>
<dbReference type="EMBL" id="KI686851">
    <property type="protein sequence ID" value="ETK84274.1"/>
    <property type="molecule type" value="Genomic_DNA"/>
</dbReference>
<dbReference type="Proteomes" id="UP000053236">
    <property type="component" value="Unassembled WGS sequence"/>
</dbReference>
<proteinExistence type="predicted"/>
<organism evidence="2">
    <name type="scientific">Phytophthora nicotianae</name>
    <name type="common">Potato buckeye rot agent</name>
    <name type="synonym">Phytophthora parasitica</name>
    <dbReference type="NCBI Taxonomy" id="4792"/>
    <lineage>
        <taxon>Eukaryota</taxon>
        <taxon>Sar</taxon>
        <taxon>Stramenopiles</taxon>
        <taxon>Oomycota</taxon>
        <taxon>Peronosporomycetes</taxon>
        <taxon>Peronosporales</taxon>
        <taxon>Peronosporaceae</taxon>
        <taxon>Phytophthora</taxon>
    </lineage>
</organism>
<evidence type="ECO:0000313" key="1">
    <source>
        <dbReference type="EMBL" id="ETK84274.1"/>
    </source>
</evidence>
<evidence type="ECO:0000313" key="2">
    <source>
        <dbReference type="EMBL" id="ETL37711.1"/>
    </source>
</evidence>
<name>W2IUB2_PHYNI</name>
<dbReference type="Proteomes" id="UP000053864">
    <property type="component" value="Unassembled WGS sequence"/>
</dbReference>
<reference evidence="2" key="2">
    <citation type="submission" date="2013-11" db="EMBL/GenBank/DDBJ databases">
        <title>The Genome Sequence of Phytophthora parasitica CJ05E6.</title>
        <authorList>
            <consortium name="The Broad Institute Genomics Platform"/>
            <person name="Russ C."/>
            <person name="Tyler B."/>
            <person name="Panabieres F."/>
            <person name="Shan W."/>
            <person name="Tripathy S."/>
            <person name="Grunwald N."/>
            <person name="Machado M."/>
            <person name="Johnson C.S."/>
            <person name="Arredondo F."/>
            <person name="Hong C."/>
            <person name="Coffey M."/>
            <person name="Young S.K."/>
            <person name="Zeng Q."/>
            <person name="Gargeya S."/>
            <person name="Fitzgerald M."/>
            <person name="Abouelleil A."/>
            <person name="Alvarado L."/>
            <person name="Chapman S.B."/>
            <person name="Gainer-Dewar J."/>
            <person name="Goldberg J."/>
            <person name="Griggs A."/>
            <person name="Gujja S."/>
            <person name="Hansen M."/>
            <person name="Howarth C."/>
            <person name="Imamovic A."/>
            <person name="Ireland A."/>
            <person name="Larimer J."/>
            <person name="McCowan C."/>
            <person name="Murphy C."/>
            <person name="Pearson M."/>
            <person name="Poon T.W."/>
            <person name="Priest M."/>
            <person name="Roberts A."/>
            <person name="Saif S."/>
            <person name="Shea T."/>
            <person name="Sykes S."/>
            <person name="Wortman J."/>
            <person name="Nusbaum C."/>
            <person name="Birren B."/>
        </authorList>
    </citation>
    <scope>NUCLEOTIDE SEQUENCE [LARGE SCALE GENOMIC DNA]</scope>
    <source>
        <strain evidence="2">CJ05E6</strain>
    </source>
</reference>
<reference evidence="1" key="1">
    <citation type="submission" date="2013-11" db="EMBL/GenBank/DDBJ databases">
        <title>The Genome Sequence of Phytophthora parasitica CJ02B3.</title>
        <authorList>
            <consortium name="The Broad Institute Genomics Platform"/>
            <person name="Russ C."/>
            <person name="Tyler B."/>
            <person name="Panabieres F."/>
            <person name="Shan W."/>
            <person name="Tripathy S."/>
            <person name="Grunwald N."/>
            <person name="Machado M."/>
            <person name="Johnson C.S."/>
            <person name="Arredondo F."/>
            <person name="Hong C."/>
            <person name="Coffey M."/>
            <person name="Young S.K."/>
            <person name="Zeng Q."/>
            <person name="Gargeya S."/>
            <person name="Fitzgerald M."/>
            <person name="Abouelleil A."/>
            <person name="Alvarado L."/>
            <person name="Chapman S.B."/>
            <person name="Gainer-Dewar J."/>
            <person name="Goldberg J."/>
            <person name="Griggs A."/>
            <person name="Gujja S."/>
            <person name="Hansen M."/>
            <person name="Howarth C."/>
            <person name="Imamovic A."/>
            <person name="Ireland A."/>
            <person name="Larimer J."/>
            <person name="McCowan C."/>
            <person name="Murphy C."/>
            <person name="Pearson M."/>
            <person name="Poon T.W."/>
            <person name="Priest M."/>
            <person name="Roberts A."/>
            <person name="Saif S."/>
            <person name="Shea T."/>
            <person name="Sykes S."/>
            <person name="Wortman J."/>
            <person name="Nusbaum C."/>
            <person name="Birren B."/>
        </authorList>
    </citation>
    <scope>NUCLEOTIDE SEQUENCE [LARGE SCALE GENOMIC DNA]</scope>
    <source>
        <strain evidence="1">CJ02B3</strain>
    </source>
</reference>